<sequence>MLKILLCSIAGTSFMTIYSYRQAKRHQEQFEEPVMLSKLVHRIAPEKISAKASIPAGWLIHYSIGVSFNMVYDQIWKNSSLKPGLASGFLLGVPSGIIGMAAWFTALQLHPDPPHTHLRKHLEQLFIAHIIFGISSGLCYRLLEKNNLH</sequence>
<dbReference type="RefSeq" id="WP_311533742.1">
    <property type="nucleotide sequence ID" value="NZ_JAVRHQ010000003.1"/>
</dbReference>
<dbReference type="EMBL" id="JAVRHQ010000003">
    <property type="protein sequence ID" value="MDT0642070.1"/>
    <property type="molecule type" value="Genomic_DNA"/>
</dbReference>
<gene>
    <name evidence="2" type="ORF">RM553_04425</name>
</gene>
<keyword evidence="1" id="KW-1133">Transmembrane helix</keyword>
<evidence type="ECO:0000313" key="3">
    <source>
        <dbReference type="Proteomes" id="UP001262889"/>
    </source>
</evidence>
<protein>
    <recommendedName>
        <fullName evidence="4">DUF1440 domain-containing protein</fullName>
    </recommendedName>
</protein>
<keyword evidence="1" id="KW-0812">Transmembrane</keyword>
<feature type="transmembrane region" description="Helical" evidence="1">
    <location>
        <begin position="84"/>
        <end position="106"/>
    </location>
</feature>
<dbReference type="Proteomes" id="UP001262889">
    <property type="component" value="Unassembled WGS sequence"/>
</dbReference>
<keyword evidence="3" id="KW-1185">Reference proteome</keyword>
<evidence type="ECO:0000313" key="2">
    <source>
        <dbReference type="EMBL" id="MDT0642070.1"/>
    </source>
</evidence>
<feature type="transmembrane region" description="Helical" evidence="1">
    <location>
        <begin position="126"/>
        <end position="143"/>
    </location>
</feature>
<organism evidence="2 3">
    <name type="scientific">Autumnicola tepida</name>
    <dbReference type="NCBI Taxonomy" id="3075595"/>
    <lineage>
        <taxon>Bacteria</taxon>
        <taxon>Pseudomonadati</taxon>
        <taxon>Bacteroidota</taxon>
        <taxon>Flavobacteriia</taxon>
        <taxon>Flavobacteriales</taxon>
        <taxon>Flavobacteriaceae</taxon>
        <taxon>Autumnicola</taxon>
    </lineage>
</organism>
<evidence type="ECO:0000256" key="1">
    <source>
        <dbReference type="SAM" id="Phobius"/>
    </source>
</evidence>
<proteinExistence type="predicted"/>
<accession>A0ABU3C7L8</accession>
<name>A0ABU3C7L8_9FLAO</name>
<comment type="caution">
    <text evidence="2">The sequence shown here is derived from an EMBL/GenBank/DDBJ whole genome shotgun (WGS) entry which is preliminary data.</text>
</comment>
<reference evidence="2 3" key="1">
    <citation type="submission" date="2023-09" db="EMBL/GenBank/DDBJ databases">
        <authorList>
            <person name="Rey-Velasco X."/>
        </authorList>
    </citation>
    <scope>NUCLEOTIDE SEQUENCE [LARGE SCALE GENOMIC DNA]</scope>
    <source>
        <strain evidence="2 3">F363</strain>
    </source>
</reference>
<evidence type="ECO:0008006" key="4">
    <source>
        <dbReference type="Google" id="ProtNLM"/>
    </source>
</evidence>
<keyword evidence="1" id="KW-0472">Membrane</keyword>